<evidence type="ECO:0000256" key="5">
    <source>
        <dbReference type="SAM" id="Phobius"/>
    </source>
</evidence>
<dbReference type="PANTHER" id="PTHR31851">
    <property type="entry name" value="FE(2+)/MN(2+) TRANSPORTER PCL1"/>
    <property type="match status" value="1"/>
</dbReference>
<dbReference type="Proteomes" id="UP000092508">
    <property type="component" value="Unassembled WGS sequence"/>
</dbReference>
<name>A0A1B8QC88_9GAMM</name>
<evidence type="ECO:0000256" key="2">
    <source>
        <dbReference type="ARBA" id="ARBA00022692"/>
    </source>
</evidence>
<keyword evidence="3 5" id="KW-1133">Transmembrane helix</keyword>
<feature type="transmembrane region" description="Helical" evidence="5">
    <location>
        <begin position="205"/>
        <end position="227"/>
    </location>
</feature>
<reference evidence="6 7" key="1">
    <citation type="submission" date="2016-06" db="EMBL/GenBank/DDBJ databases">
        <title>Draft genome of Moraxella atlantae CCUG 66109.</title>
        <authorList>
            <person name="Salva-Serra F."/>
            <person name="Engstrom-Jakobsson H."/>
            <person name="Thorell K."/>
            <person name="Gonzales-Siles L."/>
            <person name="Karlsson R."/>
            <person name="Boulund F."/>
            <person name="Engstrand L."/>
            <person name="Kristiansson E."/>
            <person name="Moore E."/>
        </authorList>
    </citation>
    <scope>NUCLEOTIDE SEQUENCE [LARGE SCALE GENOMIC DNA]</scope>
    <source>
        <strain evidence="6 7">CCUG 66109</strain>
    </source>
</reference>
<dbReference type="GO" id="GO:0012505">
    <property type="term" value="C:endomembrane system"/>
    <property type="evidence" value="ECO:0007669"/>
    <property type="project" value="UniProtKB-SubCell"/>
</dbReference>
<evidence type="ECO:0008006" key="8">
    <source>
        <dbReference type="Google" id="ProtNLM"/>
    </source>
</evidence>
<dbReference type="GO" id="GO:0005384">
    <property type="term" value="F:manganese ion transmembrane transporter activity"/>
    <property type="evidence" value="ECO:0007669"/>
    <property type="project" value="InterPro"/>
</dbReference>
<evidence type="ECO:0000256" key="1">
    <source>
        <dbReference type="ARBA" id="ARBA00004127"/>
    </source>
</evidence>
<feature type="transmembrane region" description="Helical" evidence="5">
    <location>
        <begin position="176"/>
        <end position="193"/>
    </location>
</feature>
<comment type="caution">
    <text evidence="6">The sequence shown here is derived from an EMBL/GenBank/DDBJ whole genome shotgun (WGS) entry which is preliminary data.</text>
</comment>
<gene>
    <name evidence="6" type="ORF">A9308_06405</name>
</gene>
<dbReference type="RefSeq" id="WP_067236548.1">
    <property type="nucleotide sequence ID" value="NZ_LZMZ01000017.1"/>
</dbReference>
<evidence type="ECO:0000256" key="3">
    <source>
        <dbReference type="ARBA" id="ARBA00022989"/>
    </source>
</evidence>
<dbReference type="Pfam" id="PF01988">
    <property type="entry name" value="VIT1"/>
    <property type="match status" value="1"/>
</dbReference>
<dbReference type="InterPro" id="IPR008217">
    <property type="entry name" value="Ccc1_fam"/>
</dbReference>
<protein>
    <recommendedName>
        <fullName evidence="8">VIT family</fullName>
    </recommendedName>
</protein>
<feature type="transmembrane region" description="Helical" evidence="5">
    <location>
        <begin position="148"/>
        <end position="170"/>
    </location>
</feature>
<dbReference type="CDD" id="cd02432">
    <property type="entry name" value="Nodulin-21_like_1"/>
    <property type="match status" value="1"/>
</dbReference>
<evidence type="ECO:0000313" key="6">
    <source>
        <dbReference type="EMBL" id="OBX78405.1"/>
    </source>
</evidence>
<dbReference type="GO" id="GO:0030026">
    <property type="term" value="P:intracellular manganese ion homeostasis"/>
    <property type="evidence" value="ECO:0007669"/>
    <property type="project" value="InterPro"/>
</dbReference>
<comment type="subcellular location">
    <subcellularLocation>
        <location evidence="1">Endomembrane system</location>
        <topology evidence="1">Multi-pass membrane protein</topology>
    </subcellularLocation>
</comment>
<sequence>MYSIHPERHFSERNNWLRAAVLGANDGLISTASLLMGVGAAQADSHTLLLTGLASLCAGTVSMAAGEYVSVSSQSDTQKADLAKEKYELTHNPERELVELTHIYTQRGLSPELAHEVAVALTDHDALEAHARDEMGLTETAEANPLQAAIASGLSFTVGAILPILCMWLLPHEDLLIGLAVVTLLGLALLGWLSARLGGAKPLPAIVRIVVWGVLALGITNLVGQLFGVDAG</sequence>
<dbReference type="EMBL" id="LZMZ01000017">
    <property type="protein sequence ID" value="OBX78405.1"/>
    <property type="molecule type" value="Genomic_DNA"/>
</dbReference>
<dbReference type="STRING" id="34059.A9308_06405"/>
<evidence type="ECO:0000256" key="4">
    <source>
        <dbReference type="ARBA" id="ARBA00023136"/>
    </source>
</evidence>
<keyword evidence="4 5" id="KW-0472">Membrane</keyword>
<organism evidence="6 7">
    <name type="scientific">Faucicola atlantae</name>
    <dbReference type="NCBI Taxonomy" id="34059"/>
    <lineage>
        <taxon>Bacteria</taxon>
        <taxon>Pseudomonadati</taxon>
        <taxon>Pseudomonadota</taxon>
        <taxon>Gammaproteobacteria</taxon>
        <taxon>Moraxellales</taxon>
        <taxon>Moraxellaceae</taxon>
        <taxon>Faucicola</taxon>
    </lineage>
</organism>
<dbReference type="AlphaFoldDB" id="A0A1B8QC88"/>
<accession>A0A1B8QC88</accession>
<evidence type="ECO:0000313" key="7">
    <source>
        <dbReference type="Proteomes" id="UP000092508"/>
    </source>
</evidence>
<dbReference type="OrthoDB" id="9789677at2"/>
<proteinExistence type="predicted"/>
<keyword evidence="2 5" id="KW-0812">Transmembrane</keyword>